<dbReference type="NCBIfam" id="TIGR03263">
    <property type="entry name" value="guanyl_kin"/>
    <property type="match status" value="1"/>
</dbReference>
<dbReference type="CDD" id="cd00071">
    <property type="entry name" value="GMPK"/>
    <property type="match status" value="1"/>
</dbReference>
<feature type="binding site" evidence="9">
    <location>
        <begin position="19"/>
        <end position="26"/>
    </location>
    <ligand>
        <name>ATP</name>
        <dbReference type="ChEBI" id="CHEBI:30616"/>
    </ligand>
</feature>
<sequence>MPASAGSPASPGNVFMVVAPSGAGKSSLVRALLQRDAAIRLSISCTTRPPRPGEVDGRDYRFVSVAEFERLREQDALLEWAEVHGNYYGTPVDGIAQATREGHDVLLEIDWQGARQVRQRFPGAIGIFILPPSIDELESRLRARGQDPESVIARRLLAAGGEIAHAPECEYVIINQEFSVALDELTQIVNAARLRFSSQAVRHAQLFSQLGISAPH</sequence>
<dbReference type="Proteomes" id="UP000194139">
    <property type="component" value="Chromosome"/>
</dbReference>
<dbReference type="PROSITE" id="PS00856">
    <property type="entry name" value="GUANYLATE_KINASE_1"/>
    <property type="match status" value="1"/>
</dbReference>
<keyword evidence="6 9" id="KW-0418">Kinase</keyword>
<dbReference type="PROSITE" id="PS50052">
    <property type="entry name" value="GUANYLATE_KINASE_2"/>
    <property type="match status" value="1"/>
</dbReference>
<dbReference type="GO" id="GO:0005524">
    <property type="term" value="F:ATP binding"/>
    <property type="evidence" value="ECO:0007669"/>
    <property type="project" value="UniProtKB-UniRule"/>
</dbReference>
<evidence type="ECO:0000256" key="6">
    <source>
        <dbReference type="ARBA" id="ARBA00022777"/>
    </source>
</evidence>
<dbReference type="InterPro" id="IPR027417">
    <property type="entry name" value="P-loop_NTPase"/>
</dbReference>
<accession>A0A1W6Z008</accession>
<protein>
    <recommendedName>
        <fullName evidence="3 9">Guanylate kinase</fullName>
        <ecNumber evidence="2 9">2.7.4.8</ecNumber>
    </recommendedName>
    <alternativeName>
        <fullName evidence="8 9">GMP kinase</fullName>
    </alternativeName>
</protein>
<evidence type="ECO:0000259" key="10">
    <source>
        <dbReference type="PROSITE" id="PS50052"/>
    </source>
</evidence>
<dbReference type="HAMAP" id="MF_00328">
    <property type="entry name" value="Guanylate_kinase"/>
    <property type="match status" value="1"/>
</dbReference>
<gene>
    <name evidence="9" type="primary">gmk</name>
    <name evidence="11" type="ORF">CAL13_10145</name>
</gene>
<evidence type="ECO:0000256" key="3">
    <source>
        <dbReference type="ARBA" id="ARBA00016296"/>
    </source>
</evidence>
<dbReference type="SUPFAM" id="SSF52540">
    <property type="entry name" value="P-loop containing nucleoside triphosphate hydrolases"/>
    <property type="match status" value="1"/>
</dbReference>
<dbReference type="FunFam" id="3.30.63.10:FF:000002">
    <property type="entry name" value="Guanylate kinase 1"/>
    <property type="match status" value="1"/>
</dbReference>
<dbReference type="Gene3D" id="3.40.50.300">
    <property type="entry name" value="P-loop containing nucleotide triphosphate hydrolases"/>
    <property type="match status" value="1"/>
</dbReference>
<dbReference type="EC" id="2.7.4.8" evidence="2 9"/>
<evidence type="ECO:0000256" key="9">
    <source>
        <dbReference type="HAMAP-Rule" id="MF_00328"/>
    </source>
</evidence>
<comment type="function">
    <text evidence="9">Essential for recycling GMP and indirectly, cGMP.</text>
</comment>
<proteinExistence type="inferred from homology"/>
<evidence type="ECO:0000256" key="1">
    <source>
        <dbReference type="ARBA" id="ARBA00005790"/>
    </source>
</evidence>
<dbReference type="Pfam" id="PF00625">
    <property type="entry name" value="Guanylate_kin"/>
    <property type="match status" value="1"/>
</dbReference>
<dbReference type="AlphaFoldDB" id="A0A1W6Z008"/>
<dbReference type="Gene3D" id="3.30.63.10">
    <property type="entry name" value="Guanylate Kinase phosphate binding domain"/>
    <property type="match status" value="1"/>
</dbReference>
<keyword evidence="12" id="KW-1185">Reference proteome</keyword>
<keyword evidence="7 9" id="KW-0067">ATP-binding</keyword>
<dbReference type="PANTHER" id="PTHR23117">
    <property type="entry name" value="GUANYLATE KINASE-RELATED"/>
    <property type="match status" value="1"/>
</dbReference>
<evidence type="ECO:0000313" key="12">
    <source>
        <dbReference type="Proteomes" id="UP000194139"/>
    </source>
</evidence>
<dbReference type="InterPro" id="IPR017665">
    <property type="entry name" value="Guanylate_kinase"/>
</dbReference>
<keyword evidence="9" id="KW-0963">Cytoplasm</keyword>
<evidence type="ECO:0000256" key="5">
    <source>
        <dbReference type="ARBA" id="ARBA00022741"/>
    </source>
</evidence>
<dbReference type="GO" id="GO:0005829">
    <property type="term" value="C:cytosol"/>
    <property type="evidence" value="ECO:0007669"/>
    <property type="project" value="TreeGrafter"/>
</dbReference>
<reference evidence="11 12" key="1">
    <citation type="submission" date="2017-05" db="EMBL/GenBank/DDBJ databases">
        <title>Complete and WGS of Bordetella genogroups.</title>
        <authorList>
            <person name="Spilker T."/>
            <person name="LiPuma J."/>
        </authorList>
    </citation>
    <scope>NUCLEOTIDE SEQUENCE [LARGE SCALE GENOMIC DNA]</scope>
    <source>
        <strain evidence="11 12">AU17164</strain>
    </source>
</reference>
<dbReference type="InterPro" id="IPR008145">
    <property type="entry name" value="GK/Ca_channel_bsu"/>
</dbReference>
<name>A0A1W6Z008_9BORD</name>
<comment type="similarity">
    <text evidence="1 9">Belongs to the guanylate kinase family.</text>
</comment>
<evidence type="ECO:0000256" key="8">
    <source>
        <dbReference type="ARBA" id="ARBA00030128"/>
    </source>
</evidence>
<organism evidence="11 12">
    <name type="scientific">Bordetella genomosp. 9</name>
    <dbReference type="NCBI Taxonomy" id="1416803"/>
    <lineage>
        <taxon>Bacteria</taxon>
        <taxon>Pseudomonadati</taxon>
        <taxon>Pseudomonadota</taxon>
        <taxon>Betaproteobacteria</taxon>
        <taxon>Burkholderiales</taxon>
        <taxon>Alcaligenaceae</taxon>
        <taxon>Bordetella</taxon>
    </lineage>
</organism>
<feature type="domain" description="Guanylate kinase-like" evidence="10">
    <location>
        <begin position="12"/>
        <end position="190"/>
    </location>
</feature>
<dbReference type="PANTHER" id="PTHR23117:SF13">
    <property type="entry name" value="GUANYLATE KINASE"/>
    <property type="match status" value="1"/>
</dbReference>
<dbReference type="InterPro" id="IPR020590">
    <property type="entry name" value="Guanylate_kinase_CS"/>
</dbReference>
<dbReference type="InterPro" id="IPR008144">
    <property type="entry name" value="Guanylate_kin-like_dom"/>
</dbReference>
<evidence type="ECO:0000256" key="2">
    <source>
        <dbReference type="ARBA" id="ARBA00012961"/>
    </source>
</evidence>
<evidence type="ECO:0000313" key="11">
    <source>
        <dbReference type="EMBL" id="ARP86524.1"/>
    </source>
</evidence>
<dbReference type="EMBL" id="CP021109">
    <property type="protein sequence ID" value="ARP86524.1"/>
    <property type="molecule type" value="Genomic_DNA"/>
</dbReference>
<dbReference type="OrthoDB" id="9808150at2"/>
<evidence type="ECO:0000256" key="4">
    <source>
        <dbReference type="ARBA" id="ARBA00022679"/>
    </source>
</evidence>
<keyword evidence="4 9" id="KW-0808">Transferase</keyword>
<evidence type="ECO:0000256" key="7">
    <source>
        <dbReference type="ARBA" id="ARBA00022840"/>
    </source>
</evidence>
<comment type="subcellular location">
    <subcellularLocation>
        <location evidence="9">Cytoplasm</location>
    </subcellularLocation>
</comment>
<dbReference type="RefSeq" id="WP_086057303.1">
    <property type="nucleotide sequence ID" value="NZ_CP021109.1"/>
</dbReference>
<dbReference type="GO" id="GO:0004385">
    <property type="term" value="F:GMP kinase activity"/>
    <property type="evidence" value="ECO:0007669"/>
    <property type="project" value="UniProtKB-UniRule"/>
</dbReference>
<comment type="catalytic activity">
    <reaction evidence="9">
        <text>GMP + ATP = GDP + ADP</text>
        <dbReference type="Rhea" id="RHEA:20780"/>
        <dbReference type="ChEBI" id="CHEBI:30616"/>
        <dbReference type="ChEBI" id="CHEBI:58115"/>
        <dbReference type="ChEBI" id="CHEBI:58189"/>
        <dbReference type="ChEBI" id="CHEBI:456216"/>
        <dbReference type="EC" id="2.7.4.8"/>
    </reaction>
</comment>
<keyword evidence="5 9" id="KW-0547">Nucleotide-binding</keyword>
<dbReference type="SMART" id="SM00072">
    <property type="entry name" value="GuKc"/>
    <property type="match status" value="1"/>
</dbReference>